<protein>
    <submittedName>
        <fullName evidence="1">Uncharacterized protein</fullName>
    </submittedName>
</protein>
<name>A0A1A8BPD5_NOTKA</name>
<sequence length="79" mass="9243">VLQDPQDFQEWVNQEYGDYLANQDLKENQVIRVYQGFQDCQDLKETKEWDSLDNLDRKGYLGFLDLLVQEGCLVLGNQG</sequence>
<dbReference type="EMBL" id="HADZ01004444">
    <property type="protein sequence ID" value="SBP68385.1"/>
    <property type="molecule type" value="Transcribed_RNA"/>
</dbReference>
<organism evidence="1">
    <name type="scientific">Nothobranchius kadleci</name>
    <name type="common">African annual killifish</name>
    <dbReference type="NCBI Taxonomy" id="1051664"/>
    <lineage>
        <taxon>Eukaryota</taxon>
        <taxon>Metazoa</taxon>
        <taxon>Chordata</taxon>
        <taxon>Craniata</taxon>
        <taxon>Vertebrata</taxon>
        <taxon>Euteleostomi</taxon>
        <taxon>Actinopterygii</taxon>
        <taxon>Neopterygii</taxon>
        <taxon>Teleostei</taxon>
        <taxon>Neoteleostei</taxon>
        <taxon>Acanthomorphata</taxon>
        <taxon>Ovalentaria</taxon>
        <taxon>Atherinomorphae</taxon>
        <taxon>Cyprinodontiformes</taxon>
        <taxon>Nothobranchiidae</taxon>
        <taxon>Nothobranchius</taxon>
    </lineage>
</organism>
<feature type="non-terminal residue" evidence="1">
    <location>
        <position position="1"/>
    </location>
</feature>
<reference evidence="1" key="1">
    <citation type="submission" date="2016-05" db="EMBL/GenBank/DDBJ databases">
        <authorList>
            <person name="Lavstsen T."/>
            <person name="Jespersen J.S."/>
        </authorList>
    </citation>
    <scope>NUCLEOTIDE SEQUENCE</scope>
    <source>
        <tissue evidence="1">Brain</tissue>
    </source>
</reference>
<proteinExistence type="predicted"/>
<evidence type="ECO:0000313" key="1">
    <source>
        <dbReference type="EMBL" id="SBP68385.1"/>
    </source>
</evidence>
<dbReference type="AlphaFoldDB" id="A0A1A8BPD5"/>
<reference evidence="1" key="2">
    <citation type="submission" date="2016-06" db="EMBL/GenBank/DDBJ databases">
        <title>The genome of a short-lived fish provides insights into sex chromosome evolution and the genetic control of aging.</title>
        <authorList>
            <person name="Reichwald K."/>
            <person name="Felder M."/>
            <person name="Petzold A."/>
            <person name="Koch P."/>
            <person name="Groth M."/>
            <person name="Platzer M."/>
        </authorList>
    </citation>
    <scope>NUCLEOTIDE SEQUENCE</scope>
    <source>
        <tissue evidence="1">Brain</tissue>
    </source>
</reference>
<accession>A0A1A8BPD5</accession>
<gene>
    <name evidence="1" type="primary">K413DRAFT_3140</name>
</gene>